<evidence type="ECO:0000256" key="7">
    <source>
        <dbReference type="ARBA" id="ARBA00023315"/>
    </source>
</evidence>
<dbReference type="Gene3D" id="3.40.50.1110">
    <property type="entry name" value="SGNH hydrolase"/>
    <property type="match status" value="1"/>
</dbReference>
<accession>A0A0W0YL45</accession>
<reference evidence="11 12" key="1">
    <citation type="submission" date="2015-11" db="EMBL/GenBank/DDBJ databases">
        <title>Genomic analysis of 38 Legionella species identifies large and diverse effector repertoires.</title>
        <authorList>
            <person name="Burstein D."/>
            <person name="Amaro F."/>
            <person name="Zusman T."/>
            <person name="Lifshitz Z."/>
            <person name="Cohen O."/>
            <person name="Gilbert J.A."/>
            <person name="Pupko T."/>
            <person name="Shuman H.A."/>
            <person name="Segal G."/>
        </authorList>
    </citation>
    <scope>NUCLEOTIDE SEQUENCE [LARGE SCALE GENOMIC DNA]</scope>
    <source>
        <strain evidence="11 12">ATCC 49655</strain>
    </source>
</reference>
<protein>
    <submittedName>
        <fullName evidence="11">Acyltransferase</fullName>
    </submittedName>
</protein>
<evidence type="ECO:0000256" key="3">
    <source>
        <dbReference type="ARBA" id="ARBA00022679"/>
    </source>
</evidence>
<feature type="transmembrane region" description="Helical" evidence="8">
    <location>
        <begin position="7"/>
        <end position="25"/>
    </location>
</feature>
<dbReference type="Pfam" id="PF01757">
    <property type="entry name" value="Acyl_transf_3"/>
    <property type="match status" value="1"/>
</dbReference>
<feature type="domain" description="Acyltransferase 3" evidence="9">
    <location>
        <begin position="7"/>
        <end position="329"/>
    </location>
</feature>
<feature type="domain" description="SGNH" evidence="10">
    <location>
        <begin position="405"/>
        <end position="647"/>
    </location>
</feature>
<feature type="transmembrane region" description="Helical" evidence="8">
    <location>
        <begin position="191"/>
        <end position="212"/>
    </location>
</feature>
<evidence type="ECO:0000256" key="5">
    <source>
        <dbReference type="ARBA" id="ARBA00022989"/>
    </source>
</evidence>
<feature type="transmembrane region" description="Helical" evidence="8">
    <location>
        <begin position="344"/>
        <end position="366"/>
    </location>
</feature>
<dbReference type="GO" id="GO:0009103">
    <property type="term" value="P:lipopolysaccharide biosynthetic process"/>
    <property type="evidence" value="ECO:0007669"/>
    <property type="project" value="TreeGrafter"/>
</dbReference>
<keyword evidence="2" id="KW-1003">Cell membrane</keyword>
<evidence type="ECO:0000256" key="4">
    <source>
        <dbReference type="ARBA" id="ARBA00022692"/>
    </source>
</evidence>
<evidence type="ECO:0000313" key="11">
    <source>
        <dbReference type="EMBL" id="KTD57559.1"/>
    </source>
</evidence>
<evidence type="ECO:0000259" key="9">
    <source>
        <dbReference type="Pfam" id="PF01757"/>
    </source>
</evidence>
<comment type="caution">
    <text evidence="11">The sequence shown here is derived from an EMBL/GenBank/DDBJ whole genome shotgun (WGS) entry which is preliminary data.</text>
</comment>
<keyword evidence="3 11" id="KW-0808">Transferase</keyword>
<proteinExistence type="predicted"/>
<gene>
    <name evidence="11" type="ORF">Lsha_2400</name>
</gene>
<evidence type="ECO:0000256" key="8">
    <source>
        <dbReference type="SAM" id="Phobius"/>
    </source>
</evidence>
<evidence type="ECO:0000256" key="6">
    <source>
        <dbReference type="ARBA" id="ARBA00023136"/>
    </source>
</evidence>
<keyword evidence="12" id="KW-1185">Reference proteome</keyword>
<keyword evidence="5 8" id="KW-1133">Transmembrane helix</keyword>
<dbReference type="PANTHER" id="PTHR23028">
    <property type="entry name" value="ACETYLTRANSFERASE"/>
    <property type="match status" value="1"/>
</dbReference>
<evidence type="ECO:0000256" key="1">
    <source>
        <dbReference type="ARBA" id="ARBA00004651"/>
    </source>
</evidence>
<feature type="transmembrane region" description="Helical" evidence="8">
    <location>
        <begin position="248"/>
        <end position="264"/>
    </location>
</feature>
<keyword evidence="4 8" id="KW-0812">Transmembrane</keyword>
<dbReference type="InterPro" id="IPR050879">
    <property type="entry name" value="Acyltransferase_3"/>
</dbReference>
<dbReference type="InterPro" id="IPR043968">
    <property type="entry name" value="SGNH"/>
</dbReference>
<dbReference type="GO" id="GO:0016788">
    <property type="term" value="F:hydrolase activity, acting on ester bonds"/>
    <property type="evidence" value="ECO:0007669"/>
    <property type="project" value="UniProtKB-ARBA"/>
</dbReference>
<dbReference type="AlphaFoldDB" id="A0A0W0YL45"/>
<organism evidence="11 12">
    <name type="scientific">Legionella shakespearei DSM 23087</name>
    <dbReference type="NCBI Taxonomy" id="1122169"/>
    <lineage>
        <taxon>Bacteria</taxon>
        <taxon>Pseudomonadati</taxon>
        <taxon>Pseudomonadota</taxon>
        <taxon>Gammaproteobacteria</taxon>
        <taxon>Legionellales</taxon>
        <taxon>Legionellaceae</taxon>
        <taxon>Legionella</taxon>
    </lineage>
</organism>
<feature type="transmembrane region" description="Helical" evidence="8">
    <location>
        <begin position="271"/>
        <end position="294"/>
    </location>
</feature>
<dbReference type="RefSeq" id="WP_018578345.1">
    <property type="nucleotide sequence ID" value="NZ_KB892434.1"/>
</dbReference>
<evidence type="ECO:0000313" key="12">
    <source>
        <dbReference type="Proteomes" id="UP000054600"/>
    </source>
</evidence>
<dbReference type="InterPro" id="IPR036514">
    <property type="entry name" value="SGNH_hydro_sf"/>
</dbReference>
<keyword evidence="6 8" id="KW-0472">Membrane</keyword>
<evidence type="ECO:0000259" key="10">
    <source>
        <dbReference type="Pfam" id="PF19040"/>
    </source>
</evidence>
<feature type="transmembrane region" description="Helical" evidence="8">
    <location>
        <begin position="72"/>
        <end position="92"/>
    </location>
</feature>
<dbReference type="Pfam" id="PF19040">
    <property type="entry name" value="SGNH"/>
    <property type="match status" value="1"/>
</dbReference>
<sequence length="656" mass="75753">MTYRPHVDGLRAIAILFVLFFHAGLKTFPSGFVGVDVFFVISGFLITGIIYESLQNNRFSFARFYSRRLWRLQPVFICLLVVTTLITFLFYLPDDLLGFSKSARKTSLFISNQFFEKVTTGYFATDSNQLPLLHTWSLSIEWQCYLILPIALYLLHRMLGKDKIVKVIYFLTLLFIALSFYLSIYHTEQTYYLFFSRIFEFLIGSCVALTPLRFPSNKYVINLISFTALLTLFFLATRSDISSGFPNQYALILCLATGILIASGEPEYKPIWIRLLSSKPVVFTGLLSYSLYIWHWPVFALNHYLGLEETTLRLALNFVIVFIVAYLSWRFIEKPARSLSQTKAVYTLILLFALPVALFHLSAFTITHYEGFPQRFVESARITKQLKQYDSPQRPLCLQVANTEVSNACMLGSSKPNSQKGFMIGDSFSNHYWRFLEVLAEKANTSVLAHATGSCLTLPSIAQYHWFNKKGIYEECFEQTKRYYDMIKSNHYDYVIIGESWNGYLDDRIVNNLNDPRSYELTKQRIETALDEALQTIIDSGAKPVLIKTIALAPKGDPYVCFYNHIKQRKDYSPDQCDFDLQPERYQWIDGLFARMQAKYSQLIIIDPQSVQCPNGRCRADINQIPTFRDRAHLTDYASYHLGKFYLQSNKNPLIG</sequence>
<dbReference type="PATRIC" id="fig|1122169.6.peg.2754"/>
<dbReference type="GO" id="GO:0016747">
    <property type="term" value="F:acyltransferase activity, transferring groups other than amino-acyl groups"/>
    <property type="evidence" value="ECO:0007669"/>
    <property type="project" value="InterPro"/>
</dbReference>
<dbReference type="GO" id="GO:0005886">
    <property type="term" value="C:plasma membrane"/>
    <property type="evidence" value="ECO:0007669"/>
    <property type="project" value="UniProtKB-SubCell"/>
</dbReference>
<dbReference type="InterPro" id="IPR002656">
    <property type="entry name" value="Acyl_transf_3_dom"/>
</dbReference>
<name>A0A0W0YL45_9GAMM</name>
<feature type="transmembrane region" description="Helical" evidence="8">
    <location>
        <begin position="314"/>
        <end position="332"/>
    </location>
</feature>
<dbReference type="eggNOG" id="COG1835">
    <property type="taxonomic scope" value="Bacteria"/>
</dbReference>
<comment type="subcellular location">
    <subcellularLocation>
        <location evidence="1">Cell membrane</location>
        <topology evidence="1">Multi-pass membrane protein</topology>
    </subcellularLocation>
</comment>
<dbReference type="PANTHER" id="PTHR23028:SF53">
    <property type="entry name" value="ACYL_TRANSF_3 DOMAIN-CONTAINING PROTEIN"/>
    <property type="match status" value="1"/>
</dbReference>
<feature type="transmembrane region" description="Helical" evidence="8">
    <location>
        <begin position="136"/>
        <end position="155"/>
    </location>
</feature>
<feature type="transmembrane region" description="Helical" evidence="8">
    <location>
        <begin position="167"/>
        <end position="185"/>
    </location>
</feature>
<feature type="transmembrane region" description="Helical" evidence="8">
    <location>
        <begin position="31"/>
        <end position="51"/>
    </location>
</feature>
<dbReference type="OrthoDB" id="9767863at2"/>
<keyword evidence="7 11" id="KW-0012">Acyltransferase</keyword>
<dbReference type="STRING" id="1122169.Lsha_2400"/>
<dbReference type="EMBL" id="LNYW01000066">
    <property type="protein sequence ID" value="KTD57559.1"/>
    <property type="molecule type" value="Genomic_DNA"/>
</dbReference>
<dbReference type="Proteomes" id="UP000054600">
    <property type="component" value="Unassembled WGS sequence"/>
</dbReference>
<feature type="transmembrane region" description="Helical" evidence="8">
    <location>
        <begin position="219"/>
        <end position="236"/>
    </location>
</feature>
<evidence type="ECO:0000256" key="2">
    <source>
        <dbReference type="ARBA" id="ARBA00022475"/>
    </source>
</evidence>